<dbReference type="InterPro" id="IPR013083">
    <property type="entry name" value="Znf_RING/FYVE/PHD"/>
</dbReference>
<evidence type="ECO:0000256" key="5">
    <source>
        <dbReference type="SAM" id="MobiDB-lite"/>
    </source>
</evidence>
<feature type="compositionally biased region" description="Polar residues" evidence="5">
    <location>
        <begin position="569"/>
        <end position="586"/>
    </location>
</feature>
<dbReference type="Proteomes" id="UP000515152">
    <property type="component" value="Chromosome 1"/>
</dbReference>
<feature type="compositionally biased region" description="Basic and acidic residues" evidence="5">
    <location>
        <begin position="1174"/>
        <end position="1189"/>
    </location>
</feature>
<feature type="region of interest" description="Disordered" evidence="5">
    <location>
        <begin position="569"/>
        <end position="634"/>
    </location>
</feature>
<feature type="compositionally biased region" description="Polar residues" evidence="5">
    <location>
        <begin position="368"/>
        <end position="385"/>
    </location>
</feature>
<feature type="region of interest" description="Disordered" evidence="5">
    <location>
        <begin position="1822"/>
        <end position="1846"/>
    </location>
</feature>
<sequence length="1934" mass="211801">MQSFRERSGFHGNQHCYQQDSHEFSHLESYRPHHQQHPGQSRQGYETHPLSSTGIPPTRAPSTKDCYGQQGYPTYISAGGNSSTTGSAAEKKPSYHEGKVSGQHLQAGYGNHMGGQGGYSAQYLSEGHLQQQKWEDTAPQLAPYEQDMVGRLEPGGGGSGGGASQYLEQGILGISQSHCHLPSQPSAPVYTSSHQQSLAPSPLMYPQSHMHFPPQHAQPPPPASSSASSASSYMDKCAPMPHGYKGYSMPPGPQYSRQLGNHSGLKPSSYRPQNNYSYQPPLSRSGFEQQQQPVPLQGMAGSQEGMQKFQHFQHGQTQQGYCMPDIPVRSPEQYYQNCSPSSSHSPARSVGRSPSYSSTPSPLMPNPETFQYSQPPTPINPTATVSSSSSSTGALQDQGMLMPPHTHPSSGVNHQSQSYSGSMKDRFSEKLLSNPSLWSLNALTSQVESISNNVQQLLLSEALMANKKGSKRGNPKKGEEYRGQLRGLDDSCPDGQQHGTHMPEAYSTPKSLTAELHEGAYSGSTEDQLDRSYYYCNQSRGPLHGPSNPHMPLNAVSSCSMTLLESRSVTSFPDMQSTAPESNPNQDPRLHSVTPMEGDHNSSLQRMSDERSPMSIPAQSPMKQETNSPPDIKRLDSSLKENFEESAWMEKTADEEEHLKTKPTTELKFKGEVMEGGEKQEGWSEDEKSPSLFPKMCTDTSGQSDTYESEESVYQEIHNKSDPDDSDSANRSCGLLGENHQGNLDPEMKSETFKSEPSPIAETHPKALPSISRGDLAEDQYLPSQEENSETLHLSPCSKQNEAKLLAAEGRKQETLEGQQSVLTCQTTEVREEQTSQSSFAEVINNVGRPQEPPADYCSRAEQQGCQIAVNHQAEEAAVVAPDAAPQSSERRSSICNIAPQSHTSNLGFTALGEKATPPAQTRDHIDRSDAKVLEPDSPQLPGKSILHSAPSWANTPPSPQKGDEDMEPGISCPSAVTPSAKPEPVAPSANPRVFGRKPGRGRRRIMHSNIGIRRQLGVEGEGAPTPAQKPNMPSSKSTILSDHMGAFHQEDIGSQTPKHLTDSLPSRMCTRSFSAQGSPKTTSPPIKKKPGPKPGGGSAPKGQVGRPRGLASKMKLLKQVEEIQASIDQARAKRAVTGIGTQEDNPDPVTLEIASEIKSPVKDQKAMVLRSRKTPEKPDKDLVKEKETPLAPPKKLREMKKQKVLLQQMNEASDTNTPVFPQKENYQNEPSKQEEKISPSVKKQSTSQSLETVKRKRGVKADKAEAEQPSQLSQPLELQEQHDPKPLPNTTGVGIRGPKKKRGPHPKTAVSSPATKNELPVPDVSEVTSMPPQCPTKTKYLPPRKGRGLKYEANKITSTPASKKQPFNLPPEALPEDPASKAVQQVPEQKEEMPEESCTAVQEIQGPADGPTPRKKRRIWATVECKVEPEGGLDAASLIINTPRLAKQRAIKNNHEMHLKQRRKRRKGHHPPEGLTVVEPVVEPQAEPLKESQLETQVQVELLTEQQELPAPSALTPTPAPVTSSDQPPTELPPETSTEPPKPRRGRKPSLKKKEAKASGEPNSVPAKRGRKPGPKKKTEQSTAAAKPPAKVTIPSTETAPKLKTRCRKQSTPKVKQAQQKITLNLISAPMPPKPEMKCPFIPYVRVDSSMDPTTACAIVNRLDEEQRIERVSENSMGETKPLANTVAKAIPTSSMMLLGPLVHKNLTDRCLKCCLCGMPSNYRDLGDLCGPYYLPNNIPRKTVSWGYREEFWESRRVPFISTQPPPVEESEKTTSQAGTSGEHSGHHRKLRRPSREGTHLRTNFRLRLKKLQQCLGFRRRAGETAPPGGEEGPDTALERMQREAEETEHWAHEACVVWTSGVVLVAGRLYGLKEAVQTAAQTKCAKCQSEGASVSCSCEGCSPKYHYVCAKESGCSFEEDNFSMRCPKHEAE</sequence>
<dbReference type="GO" id="GO:0032922">
    <property type="term" value="P:circadian regulation of gene expression"/>
    <property type="evidence" value="ECO:0007669"/>
    <property type="project" value="TreeGrafter"/>
</dbReference>
<evidence type="ECO:0000256" key="1">
    <source>
        <dbReference type="ARBA" id="ARBA00022553"/>
    </source>
</evidence>
<dbReference type="OrthoDB" id="10029243at2759"/>
<feature type="region of interest" description="Disordered" evidence="5">
    <location>
        <begin position="1"/>
        <end position="99"/>
    </location>
</feature>
<dbReference type="InterPro" id="IPR052440">
    <property type="entry name" value="Trans_Reg/Chrom_Remod"/>
</dbReference>
<dbReference type="GO" id="GO:0005634">
    <property type="term" value="C:nucleus"/>
    <property type="evidence" value="ECO:0007669"/>
    <property type="project" value="TreeGrafter"/>
</dbReference>
<dbReference type="Pfam" id="PF13771">
    <property type="entry name" value="zf-HC5HC2H"/>
    <property type="match status" value="1"/>
</dbReference>
<dbReference type="RefSeq" id="XP_031426215.1">
    <property type="nucleotide sequence ID" value="XM_031570355.2"/>
</dbReference>
<feature type="compositionally biased region" description="Polar residues" evidence="5">
    <location>
        <begin position="177"/>
        <end position="199"/>
    </location>
</feature>
<feature type="compositionally biased region" description="Low complexity" evidence="5">
    <location>
        <begin position="339"/>
        <end position="353"/>
    </location>
</feature>
<dbReference type="PANTHER" id="PTHR14955">
    <property type="entry name" value="RETINOIC ACID INDUCED 1/TRANSCRIPTION FACTOR 20"/>
    <property type="match status" value="1"/>
</dbReference>
<dbReference type="GO" id="GO:0008270">
    <property type="term" value="F:zinc ion binding"/>
    <property type="evidence" value="ECO:0007669"/>
    <property type="project" value="UniProtKB-KW"/>
</dbReference>
<feature type="region of interest" description="Disordered" evidence="5">
    <location>
        <begin position="899"/>
        <end position="1114"/>
    </location>
</feature>
<feature type="region of interest" description="Disordered" evidence="5">
    <location>
        <begin position="1763"/>
        <end position="1799"/>
    </location>
</feature>
<feature type="region of interest" description="Disordered" evidence="5">
    <location>
        <begin position="828"/>
        <end position="860"/>
    </location>
</feature>
<gene>
    <name evidence="8" type="primary">LOC105898524</name>
</gene>
<feature type="compositionally biased region" description="Basic residues" evidence="5">
    <location>
        <begin position="1461"/>
        <end position="1470"/>
    </location>
</feature>
<feature type="compositionally biased region" description="Basic and acidic residues" evidence="5">
    <location>
        <begin position="89"/>
        <end position="99"/>
    </location>
</feature>
<dbReference type="PANTHER" id="PTHR14955:SF6">
    <property type="entry name" value="RETINOIC ACID-INDUCED PROTEIN 1"/>
    <property type="match status" value="1"/>
</dbReference>
<name>A0A6P8FS11_CLUHA</name>
<keyword evidence="7" id="KW-1185">Reference proteome</keyword>
<feature type="compositionally biased region" description="Polar residues" evidence="5">
    <location>
        <begin position="1242"/>
        <end position="1252"/>
    </location>
</feature>
<feature type="region of interest" description="Disordered" evidence="5">
    <location>
        <begin position="1450"/>
        <end position="1619"/>
    </location>
</feature>
<evidence type="ECO:0000313" key="7">
    <source>
        <dbReference type="Proteomes" id="UP000515152"/>
    </source>
</evidence>
<dbReference type="GeneID" id="105898524"/>
<feature type="domain" description="PHD-type" evidence="6">
    <location>
        <begin position="1814"/>
        <end position="1932"/>
    </location>
</feature>
<feature type="compositionally biased region" description="Polar residues" evidence="5">
    <location>
        <begin position="37"/>
        <end position="55"/>
    </location>
</feature>
<keyword evidence="4" id="KW-0862">Zinc</keyword>
<feature type="compositionally biased region" description="Polar residues" evidence="5">
    <location>
        <begin position="407"/>
        <end position="421"/>
    </location>
</feature>
<accession>A0A6P8FS11</accession>
<dbReference type="PROSITE" id="PS51805">
    <property type="entry name" value="EPHD"/>
    <property type="match status" value="1"/>
</dbReference>
<feature type="region of interest" description="Disordered" evidence="5">
    <location>
        <begin position="1162"/>
        <end position="1418"/>
    </location>
</feature>
<feature type="compositionally biased region" description="Basic and acidic residues" evidence="5">
    <location>
        <begin position="20"/>
        <end position="31"/>
    </location>
</feature>
<feature type="compositionally biased region" description="Basic residues" evidence="5">
    <location>
        <begin position="995"/>
        <end position="1007"/>
    </location>
</feature>
<feature type="region of interest" description="Disordered" evidence="5">
    <location>
        <begin position="672"/>
        <end position="797"/>
    </location>
</feature>
<feature type="compositionally biased region" description="Basic and acidic residues" evidence="5">
    <location>
        <begin position="672"/>
        <end position="689"/>
    </location>
</feature>
<evidence type="ECO:0000256" key="3">
    <source>
        <dbReference type="ARBA" id="ARBA00022771"/>
    </source>
</evidence>
<keyword evidence="2" id="KW-0479">Metal-binding</keyword>
<protein>
    <submittedName>
        <fullName evidence="8">Retinoic acid-induced protein 1</fullName>
    </submittedName>
</protein>
<feature type="compositionally biased region" description="Polar residues" evidence="5">
    <location>
        <begin position="899"/>
        <end position="908"/>
    </location>
</feature>
<feature type="compositionally biased region" description="Low complexity" evidence="5">
    <location>
        <begin position="1495"/>
        <end position="1540"/>
    </location>
</feature>
<feature type="compositionally biased region" description="Polar residues" evidence="5">
    <location>
        <begin position="1032"/>
        <end position="1041"/>
    </location>
</feature>
<reference evidence="8" key="1">
    <citation type="submission" date="2025-08" db="UniProtKB">
        <authorList>
            <consortium name="RefSeq"/>
        </authorList>
    </citation>
    <scope>IDENTIFICATION</scope>
</reference>
<feature type="compositionally biased region" description="Low complexity" evidence="5">
    <location>
        <begin position="77"/>
        <end position="88"/>
    </location>
</feature>
<feature type="compositionally biased region" description="Polar residues" evidence="5">
    <location>
        <begin position="1206"/>
        <end position="1231"/>
    </location>
</feature>
<feature type="compositionally biased region" description="Polar residues" evidence="5">
    <location>
        <begin position="617"/>
        <end position="629"/>
    </location>
</feature>
<evidence type="ECO:0000256" key="4">
    <source>
        <dbReference type="ARBA" id="ARBA00022833"/>
    </source>
</evidence>
<dbReference type="InterPro" id="IPR034732">
    <property type="entry name" value="EPHD"/>
</dbReference>
<feature type="compositionally biased region" description="Basic and acidic residues" evidence="5">
    <location>
        <begin position="922"/>
        <end position="935"/>
    </location>
</feature>
<proteinExistence type="predicted"/>
<dbReference type="KEGG" id="char:105898524"/>
<evidence type="ECO:0000259" key="6">
    <source>
        <dbReference type="PROSITE" id="PS51805"/>
    </source>
</evidence>
<evidence type="ECO:0000256" key="2">
    <source>
        <dbReference type="ARBA" id="ARBA00022723"/>
    </source>
</evidence>
<dbReference type="Gene3D" id="3.30.40.10">
    <property type="entry name" value="Zinc/RING finger domain, C3HC4 (zinc finger)"/>
    <property type="match status" value="1"/>
</dbReference>
<organism evidence="7 8">
    <name type="scientific">Clupea harengus</name>
    <name type="common">Atlantic herring</name>
    <dbReference type="NCBI Taxonomy" id="7950"/>
    <lineage>
        <taxon>Eukaryota</taxon>
        <taxon>Metazoa</taxon>
        <taxon>Chordata</taxon>
        <taxon>Craniata</taxon>
        <taxon>Vertebrata</taxon>
        <taxon>Euteleostomi</taxon>
        <taxon>Actinopterygii</taxon>
        <taxon>Neopterygii</taxon>
        <taxon>Teleostei</taxon>
        <taxon>Clupei</taxon>
        <taxon>Clupeiformes</taxon>
        <taxon>Clupeoidei</taxon>
        <taxon>Clupeidae</taxon>
        <taxon>Clupea</taxon>
    </lineage>
</organism>
<feature type="region of interest" description="Disordered" evidence="5">
    <location>
        <begin position="333"/>
        <end position="426"/>
    </location>
</feature>
<evidence type="ECO:0000313" key="8">
    <source>
        <dbReference type="RefSeq" id="XP_031426215.1"/>
    </source>
</evidence>
<dbReference type="GO" id="GO:0006357">
    <property type="term" value="P:regulation of transcription by RNA polymerase II"/>
    <property type="evidence" value="ECO:0007669"/>
    <property type="project" value="TreeGrafter"/>
</dbReference>
<feature type="region of interest" description="Disordered" evidence="5">
    <location>
        <begin position="177"/>
        <end position="292"/>
    </location>
</feature>
<keyword evidence="1" id="KW-0597">Phosphoprotein</keyword>
<keyword evidence="3" id="KW-0863">Zinc-finger</keyword>
<feature type="compositionally biased region" description="Polar residues" evidence="5">
    <location>
        <begin position="1775"/>
        <end position="1784"/>
    </location>
</feature>
<feature type="compositionally biased region" description="Low complexity" evidence="5">
    <location>
        <begin position="1268"/>
        <end position="1279"/>
    </location>
</feature>
<feature type="compositionally biased region" description="Polar residues" evidence="5">
    <location>
        <begin position="270"/>
        <end position="292"/>
    </location>
</feature>